<dbReference type="InterPro" id="IPR003594">
    <property type="entry name" value="HATPase_dom"/>
</dbReference>
<keyword evidence="5" id="KW-0597">Phosphoprotein</keyword>
<dbReference type="CDD" id="cd00082">
    <property type="entry name" value="HisKA"/>
    <property type="match status" value="1"/>
</dbReference>
<keyword evidence="16" id="KW-1185">Reference proteome</keyword>
<evidence type="ECO:0000256" key="10">
    <source>
        <dbReference type="ARBA" id="ARBA00023012"/>
    </source>
</evidence>
<feature type="domain" description="HAMP" evidence="14">
    <location>
        <begin position="129"/>
        <end position="182"/>
    </location>
</feature>
<dbReference type="Pfam" id="PF00512">
    <property type="entry name" value="HisKA"/>
    <property type="match status" value="1"/>
</dbReference>
<dbReference type="InterPro" id="IPR005467">
    <property type="entry name" value="His_kinase_dom"/>
</dbReference>
<reference evidence="15" key="1">
    <citation type="journal article" date="2014" name="Int. J. Syst. Evol. Microbiol.">
        <title>Complete genome sequence of Corynebacterium casei LMG S-19264T (=DSM 44701T), isolated from a smear-ripened cheese.</title>
        <authorList>
            <consortium name="US DOE Joint Genome Institute (JGI-PGF)"/>
            <person name="Walter F."/>
            <person name="Albersmeier A."/>
            <person name="Kalinowski J."/>
            <person name="Ruckert C."/>
        </authorList>
    </citation>
    <scope>NUCLEOTIDE SEQUENCE</scope>
    <source>
        <strain evidence="15">VKM Ac-1447</strain>
    </source>
</reference>
<dbReference type="PROSITE" id="PS50885">
    <property type="entry name" value="HAMP"/>
    <property type="match status" value="1"/>
</dbReference>
<dbReference type="Pfam" id="PF02518">
    <property type="entry name" value="HATPase_c"/>
    <property type="match status" value="1"/>
</dbReference>
<evidence type="ECO:0000313" key="15">
    <source>
        <dbReference type="EMBL" id="GLJ79265.1"/>
    </source>
</evidence>
<feature type="domain" description="Histidine kinase" evidence="13">
    <location>
        <begin position="190"/>
        <end position="404"/>
    </location>
</feature>
<keyword evidence="9 12" id="KW-1133">Transmembrane helix</keyword>
<evidence type="ECO:0000256" key="5">
    <source>
        <dbReference type="ARBA" id="ARBA00022553"/>
    </source>
</evidence>
<evidence type="ECO:0000256" key="1">
    <source>
        <dbReference type="ARBA" id="ARBA00000085"/>
    </source>
</evidence>
<evidence type="ECO:0000256" key="6">
    <source>
        <dbReference type="ARBA" id="ARBA00022679"/>
    </source>
</evidence>
<protein>
    <recommendedName>
        <fullName evidence="4">histidine kinase</fullName>
        <ecNumber evidence="4">2.7.13.3</ecNumber>
    </recommendedName>
</protein>
<comment type="subcellular location">
    <subcellularLocation>
        <location evidence="3">Cell membrane</location>
    </subcellularLocation>
    <subcellularLocation>
        <location evidence="2">Membrane</location>
        <topology evidence="2">Multi-pass membrane protein</topology>
    </subcellularLocation>
</comment>
<dbReference type="Pfam" id="PF00672">
    <property type="entry name" value="HAMP"/>
    <property type="match status" value="1"/>
</dbReference>
<evidence type="ECO:0000256" key="4">
    <source>
        <dbReference type="ARBA" id="ARBA00012438"/>
    </source>
</evidence>
<dbReference type="EC" id="2.7.13.3" evidence="4"/>
<feature type="transmembrane region" description="Helical" evidence="12">
    <location>
        <begin position="12"/>
        <end position="35"/>
    </location>
</feature>
<dbReference type="Gene3D" id="1.10.287.130">
    <property type="match status" value="1"/>
</dbReference>
<dbReference type="Gene3D" id="3.30.565.10">
    <property type="entry name" value="Histidine kinase-like ATPase, C-terminal domain"/>
    <property type="match status" value="1"/>
</dbReference>
<reference evidence="15" key="2">
    <citation type="submission" date="2023-01" db="EMBL/GenBank/DDBJ databases">
        <authorList>
            <person name="Sun Q."/>
            <person name="Evtushenko L."/>
        </authorList>
    </citation>
    <scope>NUCLEOTIDE SEQUENCE</scope>
    <source>
        <strain evidence="15">VKM Ac-1447</strain>
    </source>
</reference>
<evidence type="ECO:0000256" key="3">
    <source>
        <dbReference type="ARBA" id="ARBA00004236"/>
    </source>
</evidence>
<comment type="caution">
    <text evidence="15">The sequence shown here is derived from an EMBL/GenBank/DDBJ whole genome shotgun (WGS) entry which is preliminary data.</text>
</comment>
<evidence type="ECO:0000259" key="14">
    <source>
        <dbReference type="PROSITE" id="PS50885"/>
    </source>
</evidence>
<keyword evidence="11 12" id="KW-0472">Membrane</keyword>
<dbReference type="InterPro" id="IPR036097">
    <property type="entry name" value="HisK_dim/P_sf"/>
</dbReference>
<dbReference type="Gene3D" id="6.10.340.10">
    <property type="match status" value="1"/>
</dbReference>
<gene>
    <name evidence="15" type="ORF">GCM10017586_09470</name>
</gene>
<sequence length="408" mass="42994">MTLVRPWSFRAKLATLIAGVFIAGGAVLLTVQFLLVQQLFAEGISTISTGCIVSEGLSDGQPRTESELACEIVSGPDAGTAPGEQYESIVTEQTTQLSEEVLSGLLGWSIVVLIGFAALAASAGWWLSRRSLGRIAAVIATTREITRGDLHRRLELEGPRDEIKELGDTIDGMLDRLDDAFQRQERFIASASHELRTPLTTTRALLEIPLEQGRVPAELEPTVRQALEANARSERLIAALLTLTYAVPRAADDDTPATPLDDVVADALAEGADAIAAKQLAVLVDVPPLAARADPALLGIAVGNVISNAVRHNRPAGRLEVTAEVEGEHLRLVVGNDGAVLTPAEVARFTEPFHRGSSTRLAGPGLGLGLTLAEAALRALGGSLALEARAEGGLRVVLTAPRAPEPLS</sequence>
<dbReference type="SMART" id="SM00388">
    <property type="entry name" value="HisKA"/>
    <property type="match status" value="1"/>
</dbReference>
<dbReference type="InterPro" id="IPR003661">
    <property type="entry name" value="HisK_dim/P_dom"/>
</dbReference>
<dbReference type="EMBL" id="BSEO01000001">
    <property type="protein sequence ID" value="GLJ79265.1"/>
    <property type="molecule type" value="Genomic_DNA"/>
</dbReference>
<dbReference type="GO" id="GO:0005886">
    <property type="term" value="C:plasma membrane"/>
    <property type="evidence" value="ECO:0007669"/>
    <property type="project" value="UniProtKB-SubCell"/>
</dbReference>
<dbReference type="InterPro" id="IPR003660">
    <property type="entry name" value="HAMP_dom"/>
</dbReference>
<dbReference type="PANTHER" id="PTHR45436:SF15">
    <property type="entry name" value="SENSOR HISTIDINE KINASE CUSS"/>
    <property type="match status" value="1"/>
</dbReference>
<evidence type="ECO:0000256" key="11">
    <source>
        <dbReference type="ARBA" id="ARBA00023136"/>
    </source>
</evidence>
<evidence type="ECO:0000256" key="7">
    <source>
        <dbReference type="ARBA" id="ARBA00022692"/>
    </source>
</evidence>
<dbReference type="Proteomes" id="UP001142317">
    <property type="component" value="Unassembled WGS sequence"/>
</dbReference>
<evidence type="ECO:0000256" key="8">
    <source>
        <dbReference type="ARBA" id="ARBA00022777"/>
    </source>
</evidence>
<dbReference type="InterPro" id="IPR036890">
    <property type="entry name" value="HATPase_C_sf"/>
</dbReference>
<evidence type="ECO:0000256" key="9">
    <source>
        <dbReference type="ARBA" id="ARBA00022989"/>
    </source>
</evidence>
<organism evidence="15 16">
    <name type="scientific">Microbacterium imperiale</name>
    <dbReference type="NCBI Taxonomy" id="33884"/>
    <lineage>
        <taxon>Bacteria</taxon>
        <taxon>Bacillati</taxon>
        <taxon>Actinomycetota</taxon>
        <taxon>Actinomycetes</taxon>
        <taxon>Micrococcales</taxon>
        <taxon>Microbacteriaceae</taxon>
        <taxon>Microbacterium</taxon>
    </lineage>
</organism>
<evidence type="ECO:0000313" key="16">
    <source>
        <dbReference type="Proteomes" id="UP001142317"/>
    </source>
</evidence>
<dbReference type="PANTHER" id="PTHR45436">
    <property type="entry name" value="SENSOR HISTIDINE KINASE YKOH"/>
    <property type="match status" value="1"/>
</dbReference>
<dbReference type="SUPFAM" id="SSF47384">
    <property type="entry name" value="Homodimeric domain of signal transducing histidine kinase"/>
    <property type="match status" value="1"/>
</dbReference>
<dbReference type="SUPFAM" id="SSF158472">
    <property type="entry name" value="HAMP domain-like"/>
    <property type="match status" value="1"/>
</dbReference>
<dbReference type="AlphaFoldDB" id="A0A9W6HEP5"/>
<comment type="catalytic activity">
    <reaction evidence="1">
        <text>ATP + protein L-histidine = ADP + protein N-phospho-L-histidine.</text>
        <dbReference type="EC" id="2.7.13.3"/>
    </reaction>
</comment>
<dbReference type="SMART" id="SM00387">
    <property type="entry name" value="HATPase_c"/>
    <property type="match status" value="1"/>
</dbReference>
<keyword evidence="7 12" id="KW-0812">Transmembrane</keyword>
<name>A0A9W6HEP5_9MICO</name>
<keyword evidence="10" id="KW-0902">Two-component regulatory system</keyword>
<accession>A0A9W6HEP5</accession>
<dbReference type="SMART" id="SM00304">
    <property type="entry name" value="HAMP"/>
    <property type="match status" value="1"/>
</dbReference>
<dbReference type="RefSeq" id="WP_210004402.1">
    <property type="nucleotide sequence ID" value="NZ_BSEO01000001.1"/>
</dbReference>
<keyword evidence="8 15" id="KW-0418">Kinase</keyword>
<evidence type="ECO:0000256" key="12">
    <source>
        <dbReference type="SAM" id="Phobius"/>
    </source>
</evidence>
<evidence type="ECO:0000259" key="13">
    <source>
        <dbReference type="PROSITE" id="PS50109"/>
    </source>
</evidence>
<proteinExistence type="predicted"/>
<keyword evidence="6" id="KW-0808">Transferase</keyword>
<dbReference type="PROSITE" id="PS50109">
    <property type="entry name" value="HIS_KIN"/>
    <property type="match status" value="1"/>
</dbReference>
<dbReference type="CDD" id="cd06225">
    <property type="entry name" value="HAMP"/>
    <property type="match status" value="1"/>
</dbReference>
<dbReference type="InterPro" id="IPR050428">
    <property type="entry name" value="TCS_sensor_his_kinase"/>
</dbReference>
<dbReference type="SUPFAM" id="SSF55874">
    <property type="entry name" value="ATPase domain of HSP90 chaperone/DNA topoisomerase II/histidine kinase"/>
    <property type="match status" value="1"/>
</dbReference>
<dbReference type="GO" id="GO:0000155">
    <property type="term" value="F:phosphorelay sensor kinase activity"/>
    <property type="evidence" value="ECO:0007669"/>
    <property type="project" value="InterPro"/>
</dbReference>
<feature type="transmembrane region" description="Helical" evidence="12">
    <location>
        <begin position="105"/>
        <end position="127"/>
    </location>
</feature>
<evidence type="ECO:0000256" key="2">
    <source>
        <dbReference type="ARBA" id="ARBA00004141"/>
    </source>
</evidence>